<dbReference type="STRING" id="1123350.SAMN02744040_01868"/>
<dbReference type="GO" id="GO:0009236">
    <property type="term" value="P:cobalamin biosynthetic process"/>
    <property type="evidence" value="ECO:0007669"/>
    <property type="project" value="UniProtKB-UniPathway"/>
</dbReference>
<sequence>MINIIGIGPGDIGLLTKEGERLINASDVLIGGTRNLEIFSDFKGEKIEIKGSLRDIIDYINENKHKNISLIASGDPSIYGIGKYMVSELGKENINIVSGISSIQYLFSKIKMDMNDIYISSCHGKEPDFDYILSHKKVSLVTDKKIGPKEIAKEIIKRNLKKVMVIGENLSYENERITIGTPEDILKINNFDMNVVVIYDEG</sequence>
<keyword evidence="2" id="KW-0169">Cobalamin biosynthesis</keyword>
<dbReference type="PANTHER" id="PTHR43182">
    <property type="entry name" value="COBALT-PRECORRIN-6B C(15)-METHYLTRANSFERASE (DECARBOXYLATING)"/>
    <property type="match status" value="1"/>
</dbReference>
<name>A0A1M5SRC7_9FIRM</name>
<dbReference type="CDD" id="cd11644">
    <property type="entry name" value="Precorrin-6Y-MT"/>
    <property type="match status" value="1"/>
</dbReference>
<dbReference type="Gene3D" id="3.30.950.10">
    <property type="entry name" value="Methyltransferase, Cobalt-precorrin-4 Transmethylase, Domain 2"/>
    <property type="match status" value="1"/>
</dbReference>
<keyword evidence="4 7" id="KW-0808">Transferase</keyword>
<dbReference type="GO" id="GO:0008276">
    <property type="term" value="F:protein methyltransferase activity"/>
    <property type="evidence" value="ECO:0007669"/>
    <property type="project" value="InterPro"/>
</dbReference>
<organism evidence="7 8">
    <name type="scientific">Tepidibacter thalassicus DSM 15285</name>
    <dbReference type="NCBI Taxonomy" id="1123350"/>
    <lineage>
        <taxon>Bacteria</taxon>
        <taxon>Bacillati</taxon>
        <taxon>Bacillota</taxon>
        <taxon>Clostridia</taxon>
        <taxon>Peptostreptococcales</taxon>
        <taxon>Peptostreptococcaceae</taxon>
        <taxon>Tepidibacter</taxon>
    </lineage>
</organism>
<dbReference type="OrthoDB" id="9780707at2"/>
<dbReference type="UniPathway" id="UPA00148"/>
<reference evidence="8" key="1">
    <citation type="submission" date="2016-11" db="EMBL/GenBank/DDBJ databases">
        <authorList>
            <person name="Varghese N."/>
            <person name="Submissions S."/>
        </authorList>
    </citation>
    <scope>NUCLEOTIDE SEQUENCE [LARGE SCALE GENOMIC DNA]</scope>
    <source>
        <strain evidence="8">DSM 15285</strain>
    </source>
</reference>
<gene>
    <name evidence="7" type="ORF">SAMN02744040_01868</name>
</gene>
<evidence type="ECO:0000313" key="8">
    <source>
        <dbReference type="Proteomes" id="UP000242520"/>
    </source>
</evidence>
<accession>A0A1M5SRC7</accession>
<evidence type="ECO:0000256" key="3">
    <source>
        <dbReference type="ARBA" id="ARBA00022603"/>
    </source>
</evidence>
<dbReference type="InterPro" id="IPR012818">
    <property type="entry name" value="CbiE"/>
</dbReference>
<dbReference type="NCBIfam" id="TIGR02467">
    <property type="entry name" value="CbiE"/>
    <property type="match status" value="1"/>
</dbReference>
<dbReference type="Proteomes" id="UP000242520">
    <property type="component" value="Unassembled WGS sequence"/>
</dbReference>
<dbReference type="InterPro" id="IPR014777">
    <property type="entry name" value="4pyrrole_Mease_sub1"/>
</dbReference>
<feature type="domain" description="Tetrapyrrole methylase" evidence="6">
    <location>
        <begin position="1"/>
        <end position="184"/>
    </location>
</feature>
<evidence type="ECO:0000259" key="6">
    <source>
        <dbReference type="Pfam" id="PF00590"/>
    </source>
</evidence>
<dbReference type="InterPro" id="IPR050714">
    <property type="entry name" value="Cobalamin_biosynth_MTase"/>
</dbReference>
<evidence type="ECO:0000256" key="1">
    <source>
        <dbReference type="ARBA" id="ARBA00004953"/>
    </source>
</evidence>
<protein>
    <submittedName>
        <fullName evidence="7">Precorrin-6Y C5,15-methyltransferase (Decarboxylating)</fullName>
    </submittedName>
</protein>
<dbReference type="RefSeq" id="WP_072725812.1">
    <property type="nucleotide sequence ID" value="NZ_FQXH01000023.1"/>
</dbReference>
<evidence type="ECO:0000256" key="2">
    <source>
        <dbReference type="ARBA" id="ARBA00022573"/>
    </source>
</evidence>
<dbReference type="NCBIfam" id="NF004456">
    <property type="entry name" value="PRK05787.1-4"/>
    <property type="match status" value="1"/>
</dbReference>
<keyword evidence="8" id="KW-1185">Reference proteome</keyword>
<keyword evidence="5" id="KW-0949">S-adenosyl-L-methionine</keyword>
<dbReference type="AlphaFoldDB" id="A0A1M5SRC7"/>
<dbReference type="InterPro" id="IPR035996">
    <property type="entry name" value="4pyrrol_Methylase_sf"/>
</dbReference>
<dbReference type="Gene3D" id="3.40.1010.10">
    <property type="entry name" value="Cobalt-precorrin-4 Transmethylase, Domain 1"/>
    <property type="match status" value="1"/>
</dbReference>
<dbReference type="InterPro" id="IPR000878">
    <property type="entry name" value="4pyrrol_Mease"/>
</dbReference>
<proteinExistence type="predicted"/>
<dbReference type="SUPFAM" id="SSF53790">
    <property type="entry name" value="Tetrapyrrole methylase"/>
    <property type="match status" value="1"/>
</dbReference>
<evidence type="ECO:0000256" key="4">
    <source>
        <dbReference type="ARBA" id="ARBA00022679"/>
    </source>
</evidence>
<dbReference type="GO" id="GO:0032259">
    <property type="term" value="P:methylation"/>
    <property type="evidence" value="ECO:0007669"/>
    <property type="project" value="UniProtKB-KW"/>
</dbReference>
<dbReference type="EMBL" id="FQXH01000023">
    <property type="protein sequence ID" value="SHH40977.1"/>
    <property type="molecule type" value="Genomic_DNA"/>
</dbReference>
<evidence type="ECO:0000313" key="7">
    <source>
        <dbReference type="EMBL" id="SHH40977.1"/>
    </source>
</evidence>
<dbReference type="InterPro" id="IPR014776">
    <property type="entry name" value="4pyrrole_Mease_sub2"/>
</dbReference>
<dbReference type="PANTHER" id="PTHR43182:SF1">
    <property type="entry name" value="COBALT-PRECORRIN-7 C(5)-METHYLTRANSFERASE"/>
    <property type="match status" value="1"/>
</dbReference>
<comment type="pathway">
    <text evidence="1">Cofactor biosynthesis; adenosylcobalamin biosynthesis.</text>
</comment>
<dbReference type="Pfam" id="PF00590">
    <property type="entry name" value="TP_methylase"/>
    <property type="match status" value="1"/>
</dbReference>
<evidence type="ECO:0000256" key="5">
    <source>
        <dbReference type="ARBA" id="ARBA00022691"/>
    </source>
</evidence>
<keyword evidence="3 7" id="KW-0489">Methyltransferase</keyword>